<dbReference type="AlphaFoldDB" id="A0A067LRU2"/>
<organism evidence="2 3">
    <name type="scientific">Botryobasidium botryosum (strain FD-172 SS1)</name>
    <dbReference type="NCBI Taxonomy" id="930990"/>
    <lineage>
        <taxon>Eukaryota</taxon>
        <taxon>Fungi</taxon>
        <taxon>Dikarya</taxon>
        <taxon>Basidiomycota</taxon>
        <taxon>Agaricomycotina</taxon>
        <taxon>Agaricomycetes</taxon>
        <taxon>Cantharellales</taxon>
        <taxon>Botryobasidiaceae</taxon>
        <taxon>Botryobasidium</taxon>
    </lineage>
</organism>
<protein>
    <submittedName>
        <fullName evidence="2">Uncharacterized protein</fullName>
    </submittedName>
</protein>
<dbReference type="HOGENOM" id="CLU_2346407_0_0_1"/>
<dbReference type="InParanoid" id="A0A067LRU2"/>
<name>A0A067LRU2_BOTB1</name>
<accession>A0A067LRU2</accession>
<keyword evidence="3" id="KW-1185">Reference proteome</keyword>
<gene>
    <name evidence="2" type="ORF">BOTBODRAFT_279691</name>
</gene>
<feature type="compositionally biased region" description="Basic residues" evidence="1">
    <location>
        <begin position="1"/>
        <end position="13"/>
    </location>
</feature>
<evidence type="ECO:0000313" key="2">
    <source>
        <dbReference type="EMBL" id="KDQ05938.1"/>
    </source>
</evidence>
<evidence type="ECO:0000313" key="3">
    <source>
        <dbReference type="Proteomes" id="UP000027195"/>
    </source>
</evidence>
<dbReference type="Proteomes" id="UP000027195">
    <property type="component" value="Unassembled WGS sequence"/>
</dbReference>
<dbReference type="EMBL" id="KL198170">
    <property type="protein sequence ID" value="KDQ05938.1"/>
    <property type="molecule type" value="Genomic_DNA"/>
</dbReference>
<evidence type="ECO:0000256" key="1">
    <source>
        <dbReference type="SAM" id="MobiDB-lite"/>
    </source>
</evidence>
<sequence length="97" mass="10946">MDDNRAHKRHTHPHMSSPQDPPFIKMDAHPLNAYHPPTVPATYLFPIISVPQSTCPHPFNNAQLHPPILLSTTVPPLPSDAIHFLRCCQHLAKQRPL</sequence>
<feature type="region of interest" description="Disordered" evidence="1">
    <location>
        <begin position="1"/>
        <end position="29"/>
    </location>
</feature>
<reference evidence="3" key="1">
    <citation type="journal article" date="2014" name="Proc. Natl. Acad. Sci. U.S.A.">
        <title>Extensive sampling of basidiomycete genomes demonstrates inadequacy of the white-rot/brown-rot paradigm for wood decay fungi.</title>
        <authorList>
            <person name="Riley R."/>
            <person name="Salamov A.A."/>
            <person name="Brown D.W."/>
            <person name="Nagy L.G."/>
            <person name="Floudas D."/>
            <person name="Held B.W."/>
            <person name="Levasseur A."/>
            <person name="Lombard V."/>
            <person name="Morin E."/>
            <person name="Otillar R."/>
            <person name="Lindquist E.A."/>
            <person name="Sun H."/>
            <person name="LaButti K.M."/>
            <person name="Schmutz J."/>
            <person name="Jabbour D."/>
            <person name="Luo H."/>
            <person name="Baker S.E."/>
            <person name="Pisabarro A.G."/>
            <person name="Walton J.D."/>
            <person name="Blanchette R.A."/>
            <person name="Henrissat B."/>
            <person name="Martin F."/>
            <person name="Cullen D."/>
            <person name="Hibbett D.S."/>
            <person name="Grigoriev I.V."/>
        </authorList>
    </citation>
    <scope>NUCLEOTIDE SEQUENCE [LARGE SCALE GENOMIC DNA]</scope>
    <source>
        <strain evidence="3">FD-172 SS1</strain>
    </source>
</reference>
<proteinExistence type="predicted"/>